<dbReference type="Pfam" id="PF00254">
    <property type="entry name" value="FKBP_C"/>
    <property type="match status" value="1"/>
</dbReference>
<dbReference type="InterPro" id="IPR001179">
    <property type="entry name" value="PPIase_FKBP_dom"/>
</dbReference>
<sequence length="161" mass="17573">MKITKDAVVKMHFSVMDDEQNTIDNTYDGEPLEIISGHGYLVPGLEAAIADKKAGDTFSVTIEPEQGYGERHDNLTQVVEKSMFEGMDIDVGMQFRATTDEGEHTVIIIGIEGDEVVIDGNHPLSGLTLTFDVEIVDVREATAEELEHGHVHAEGGCGHDH</sequence>
<comment type="function">
    <text evidence="8">Also involved in hydrogenase metallocenter assembly, probably by participating in the nickel insertion step. This function in hydrogenase biosynthesis requires chaperone activity and the presence of the metal-binding domain, but not PPIase activity.</text>
</comment>
<keyword evidence="13" id="KW-1185">Reference proteome</keyword>
<dbReference type="OrthoDB" id="9814548at2"/>
<dbReference type="InterPro" id="IPR046357">
    <property type="entry name" value="PPIase_dom_sf"/>
</dbReference>
<reference evidence="12 13" key="1">
    <citation type="submission" date="2015-11" db="EMBL/GenBank/DDBJ databases">
        <authorList>
            <person name="Zhang Y."/>
            <person name="Guo Z."/>
        </authorList>
    </citation>
    <scope>NUCLEOTIDE SEQUENCE [LARGE SCALE GENOMIC DNA]</scope>
    <source>
        <strain evidence="12 13">KCTC 12086</strain>
    </source>
</reference>
<comment type="catalytic activity">
    <reaction evidence="1 9 10">
        <text>[protein]-peptidylproline (omega=180) = [protein]-peptidylproline (omega=0)</text>
        <dbReference type="Rhea" id="RHEA:16237"/>
        <dbReference type="Rhea" id="RHEA-COMP:10747"/>
        <dbReference type="Rhea" id="RHEA-COMP:10748"/>
        <dbReference type="ChEBI" id="CHEBI:83833"/>
        <dbReference type="ChEBI" id="CHEBI:83834"/>
        <dbReference type="EC" id="5.2.1.8"/>
    </reaction>
</comment>
<dbReference type="GO" id="GO:0042026">
    <property type="term" value="P:protein refolding"/>
    <property type="evidence" value="ECO:0007669"/>
    <property type="project" value="UniProtKB-ARBA"/>
</dbReference>
<evidence type="ECO:0000256" key="9">
    <source>
        <dbReference type="PROSITE-ProRule" id="PRU00277"/>
    </source>
</evidence>
<dbReference type="GO" id="GO:0003755">
    <property type="term" value="F:peptidyl-prolyl cis-trans isomerase activity"/>
    <property type="evidence" value="ECO:0007669"/>
    <property type="project" value="UniProtKB-UniRule"/>
</dbReference>
<dbReference type="PANTHER" id="PTHR47861:SF3">
    <property type="entry name" value="FKBP-TYPE PEPTIDYL-PROLYL CIS-TRANS ISOMERASE SLYD"/>
    <property type="match status" value="1"/>
</dbReference>
<dbReference type="GO" id="GO:0005737">
    <property type="term" value="C:cytoplasm"/>
    <property type="evidence" value="ECO:0007669"/>
    <property type="project" value="UniProtKB-SubCell"/>
</dbReference>
<dbReference type="SUPFAM" id="SSF54534">
    <property type="entry name" value="FKBP-like"/>
    <property type="match status" value="1"/>
</dbReference>
<evidence type="ECO:0000313" key="12">
    <source>
        <dbReference type="EMBL" id="ALO42557.1"/>
    </source>
</evidence>
<accession>A0A0S2K2U1</accession>
<protein>
    <recommendedName>
        <fullName evidence="10">Peptidyl-prolyl cis-trans isomerase</fullName>
        <ecNumber evidence="10">5.2.1.8</ecNumber>
    </recommendedName>
</protein>
<evidence type="ECO:0000313" key="13">
    <source>
        <dbReference type="Proteomes" id="UP000061457"/>
    </source>
</evidence>
<organism evidence="12 13">
    <name type="scientific">Pseudoalteromonas phenolica</name>
    <dbReference type="NCBI Taxonomy" id="161398"/>
    <lineage>
        <taxon>Bacteria</taxon>
        <taxon>Pseudomonadati</taxon>
        <taxon>Pseudomonadota</taxon>
        <taxon>Gammaproteobacteria</taxon>
        <taxon>Alteromonadales</taxon>
        <taxon>Pseudoalteromonadaceae</taxon>
        <taxon>Pseudoalteromonas</taxon>
    </lineage>
</organism>
<evidence type="ECO:0000256" key="2">
    <source>
        <dbReference type="ARBA" id="ARBA00004496"/>
    </source>
</evidence>
<keyword evidence="7 9" id="KW-0413">Isomerase</keyword>
<evidence type="ECO:0000256" key="5">
    <source>
        <dbReference type="ARBA" id="ARBA00023110"/>
    </source>
</evidence>
<dbReference type="PANTHER" id="PTHR47861">
    <property type="entry name" value="FKBP-TYPE PEPTIDYL-PROLYL CIS-TRANS ISOMERASE SLYD"/>
    <property type="match status" value="1"/>
</dbReference>
<evidence type="ECO:0000259" key="11">
    <source>
        <dbReference type="PROSITE" id="PS50059"/>
    </source>
</evidence>
<proteinExistence type="inferred from homology"/>
<evidence type="ECO:0000256" key="7">
    <source>
        <dbReference type="ARBA" id="ARBA00023235"/>
    </source>
</evidence>
<dbReference type="Gene3D" id="3.10.50.40">
    <property type="match status" value="1"/>
</dbReference>
<dbReference type="EMBL" id="CP013187">
    <property type="protein sequence ID" value="ALO42557.1"/>
    <property type="molecule type" value="Genomic_DNA"/>
</dbReference>
<gene>
    <name evidence="12" type="ORF">PP2015_2059</name>
</gene>
<keyword evidence="5 9" id="KW-0697">Rotamase</keyword>
<evidence type="ECO:0000256" key="1">
    <source>
        <dbReference type="ARBA" id="ARBA00000971"/>
    </source>
</evidence>
<evidence type="ECO:0000256" key="3">
    <source>
        <dbReference type="ARBA" id="ARBA00006577"/>
    </source>
</evidence>
<dbReference type="PATRIC" id="fig|161398.10.peg.2094"/>
<evidence type="ECO:0000256" key="8">
    <source>
        <dbReference type="ARBA" id="ARBA00037071"/>
    </source>
</evidence>
<keyword evidence="4" id="KW-0963">Cytoplasm</keyword>
<dbReference type="PROSITE" id="PS50059">
    <property type="entry name" value="FKBP_PPIASE"/>
    <property type="match status" value="1"/>
</dbReference>
<feature type="domain" description="PPIase FKBP-type" evidence="11">
    <location>
        <begin position="6"/>
        <end position="139"/>
    </location>
</feature>
<evidence type="ECO:0000256" key="4">
    <source>
        <dbReference type="ARBA" id="ARBA00022490"/>
    </source>
</evidence>
<dbReference type="RefSeq" id="WP_058030217.1">
    <property type="nucleotide sequence ID" value="NZ_CP013187.1"/>
</dbReference>
<dbReference type="EC" id="5.2.1.8" evidence="10"/>
<comment type="subcellular location">
    <subcellularLocation>
        <location evidence="2">Cytoplasm</location>
    </subcellularLocation>
</comment>
<name>A0A0S2K2U1_9GAMM</name>
<evidence type="ECO:0000256" key="6">
    <source>
        <dbReference type="ARBA" id="ARBA00023186"/>
    </source>
</evidence>
<dbReference type="Proteomes" id="UP000061457">
    <property type="component" value="Chromosome I"/>
</dbReference>
<dbReference type="AlphaFoldDB" id="A0A0S2K2U1"/>
<dbReference type="STRING" id="161398.PP2015_2059"/>
<evidence type="ECO:0000256" key="10">
    <source>
        <dbReference type="RuleBase" id="RU003915"/>
    </source>
</evidence>
<keyword evidence="6" id="KW-0143">Chaperone</keyword>
<comment type="similarity">
    <text evidence="3 10">Belongs to the FKBP-type PPIase family.</text>
</comment>
<dbReference type="KEGG" id="pphe:PP2015_2059"/>